<dbReference type="AlphaFoldDB" id="A0A6D2LKH6"/>
<reference evidence="2" key="1">
    <citation type="submission" date="2020-01" db="EMBL/GenBank/DDBJ databases">
        <authorList>
            <person name="Mishra B."/>
        </authorList>
    </citation>
    <scope>NUCLEOTIDE SEQUENCE [LARGE SCALE GENOMIC DNA]</scope>
</reference>
<gene>
    <name evidence="2" type="ORF">MERR_LOCUS49117</name>
</gene>
<dbReference type="OrthoDB" id="1120495at2759"/>
<dbReference type="Proteomes" id="UP000467841">
    <property type="component" value="Unassembled WGS sequence"/>
</dbReference>
<feature type="region of interest" description="Disordered" evidence="1">
    <location>
        <begin position="269"/>
        <end position="299"/>
    </location>
</feature>
<feature type="compositionally biased region" description="Polar residues" evidence="1">
    <location>
        <begin position="277"/>
        <end position="290"/>
    </location>
</feature>
<dbReference type="EMBL" id="CACVBM020001906">
    <property type="protein sequence ID" value="CAA7061881.1"/>
    <property type="molecule type" value="Genomic_DNA"/>
</dbReference>
<evidence type="ECO:0000256" key="1">
    <source>
        <dbReference type="SAM" id="MobiDB-lite"/>
    </source>
</evidence>
<organism evidence="2 3">
    <name type="scientific">Microthlaspi erraticum</name>
    <dbReference type="NCBI Taxonomy" id="1685480"/>
    <lineage>
        <taxon>Eukaryota</taxon>
        <taxon>Viridiplantae</taxon>
        <taxon>Streptophyta</taxon>
        <taxon>Embryophyta</taxon>
        <taxon>Tracheophyta</taxon>
        <taxon>Spermatophyta</taxon>
        <taxon>Magnoliopsida</taxon>
        <taxon>eudicotyledons</taxon>
        <taxon>Gunneridae</taxon>
        <taxon>Pentapetalae</taxon>
        <taxon>rosids</taxon>
        <taxon>malvids</taxon>
        <taxon>Brassicales</taxon>
        <taxon>Brassicaceae</taxon>
        <taxon>Coluteocarpeae</taxon>
        <taxon>Microthlaspi</taxon>
    </lineage>
</organism>
<accession>A0A6D2LKH6</accession>
<proteinExistence type="predicted"/>
<evidence type="ECO:0000313" key="3">
    <source>
        <dbReference type="Proteomes" id="UP000467841"/>
    </source>
</evidence>
<protein>
    <submittedName>
        <fullName evidence="2">Uncharacterized protein</fullName>
    </submittedName>
</protein>
<keyword evidence="3" id="KW-1185">Reference proteome</keyword>
<name>A0A6D2LKH6_9BRAS</name>
<comment type="caution">
    <text evidence="2">The sequence shown here is derived from an EMBL/GenBank/DDBJ whole genome shotgun (WGS) entry which is preliminary data.</text>
</comment>
<feature type="region of interest" description="Disordered" evidence="1">
    <location>
        <begin position="359"/>
        <end position="386"/>
    </location>
</feature>
<sequence length="412" mass="45200">MEDLPLKKRRRVQDLQVLQDPEPAGHNDENAVVLDGGADDDAVVQDGGDENAVVLDGGDNVVDLEDAEVNAAEVQNLAVDPLIPCKLRSVRRYLQTCALLGCQLRISPNSAHCCPGHADLAALFSQMISSFHCFDRFVDRNTTCAICLLNICRGAATGVPDLEAVENVFTTLPWNLPIIPENSQEWLFIKSPPARYQTMKDAAGVSTGIKWKIDPRQSLHIEELEHPPIFLTYFRLLGVDDDDDEWRLRLYQCQGRSLYCLTRGQEAAAPEPKVKTNRSNKNPPKDSNTPSSSSGIVGKKSGKNICSSIATSSSIVVKKSGKNICTSIATGHLGGQGFVVGNRVIDYFSKLTKKKHQKDIGKDNKALGQDTKQKHQKDSGKDKKALGKLGRKTLESLLKEEEGIERRFGGNV</sequence>
<evidence type="ECO:0000313" key="2">
    <source>
        <dbReference type="EMBL" id="CAA7061881.1"/>
    </source>
</evidence>
<feature type="compositionally biased region" description="Basic and acidic residues" evidence="1">
    <location>
        <begin position="359"/>
        <end position="385"/>
    </location>
</feature>